<feature type="compositionally biased region" description="Polar residues" evidence="1">
    <location>
        <begin position="15"/>
        <end position="36"/>
    </location>
</feature>
<dbReference type="Pfam" id="PF06466">
    <property type="entry name" value="PCAF_N"/>
    <property type="match status" value="1"/>
</dbReference>
<evidence type="ECO:0000256" key="1">
    <source>
        <dbReference type="SAM" id="MobiDB-lite"/>
    </source>
</evidence>
<keyword evidence="3" id="KW-0808">Transferase</keyword>
<evidence type="ECO:0000313" key="3">
    <source>
        <dbReference type="EMBL" id="JAA68170.1"/>
    </source>
</evidence>
<name>A0A0K8RAL2_IXORI</name>
<feature type="region of interest" description="Disordered" evidence="1">
    <location>
        <begin position="1"/>
        <end position="36"/>
    </location>
</feature>
<accession>A0A0K8RAL2</accession>
<dbReference type="GO" id="GO:0006355">
    <property type="term" value="P:regulation of DNA-templated transcription"/>
    <property type="evidence" value="ECO:0007669"/>
    <property type="project" value="InterPro"/>
</dbReference>
<dbReference type="GO" id="GO:0005634">
    <property type="term" value="C:nucleus"/>
    <property type="evidence" value="ECO:0007669"/>
    <property type="project" value="InterPro"/>
</dbReference>
<feature type="domain" description="PCAF N-terminal" evidence="2">
    <location>
        <begin position="37"/>
        <end position="102"/>
    </location>
</feature>
<proteinExistence type="evidence at transcript level"/>
<dbReference type="GO" id="GO:0004402">
    <property type="term" value="F:histone acetyltransferase activity"/>
    <property type="evidence" value="ECO:0007669"/>
    <property type="project" value="InterPro"/>
</dbReference>
<protein>
    <submittedName>
        <fullName evidence="3">Putative histone acetyltransferase kat2a gallus gallus gcn5</fullName>
    </submittedName>
</protein>
<organism evidence="3">
    <name type="scientific">Ixodes ricinus</name>
    <name type="common">Common tick</name>
    <name type="synonym">Acarus ricinus</name>
    <dbReference type="NCBI Taxonomy" id="34613"/>
    <lineage>
        <taxon>Eukaryota</taxon>
        <taxon>Metazoa</taxon>
        <taxon>Ecdysozoa</taxon>
        <taxon>Arthropoda</taxon>
        <taxon>Chelicerata</taxon>
        <taxon>Arachnida</taxon>
        <taxon>Acari</taxon>
        <taxon>Parasitiformes</taxon>
        <taxon>Ixodida</taxon>
        <taxon>Ixodoidea</taxon>
        <taxon>Ixodidae</taxon>
        <taxon>Ixodinae</taxon>
        <taxon>Ixodes</taxon>
    </lineage>
</organism>
<dbReference type="InterPro" id="IPR009464">
    <property type="entry name" value="PCAF_N"/>
</dbReference>
<reference evidence="3" key="1">
    <citation type="submission" date="2012-12" db="EMBL/GenBank/DDBJ databases">
        <title>Identification and characterization of a phenylalanine ammonia-lyase gene family in Isatis indigotica Fort.</title>
        <authorList>
            <person name="Liu Q."/>
            <person name="Chen J."/>
            <person name="Zhou X."/>
            <person name="Di P."/>
            <person name="Xiao Y."/>
            <person name="Xuan H."/>
            <person name="Zhang L."/>
            <person name="Chen W."/>
        </authorList>
    </citation>
    <scope>NUCLEOTIDE SEQUENCE</scope>
    <source>
        <tissue evidence="3">Salivary gland</tissue>
    </source>
</reference>
<dbReference type="EMBL" id="GADI01005638">
    <property type="protein sequence ID" value="JAA68170.1"/>
    <property type="molecule type" value="mRNA"/>
</dbReference>
<sequence>MSSAPPTGSVAAPPGQTTPQGSSGNTPQGSSGNNLQRIAHKKSQVKAWPLNKKLEKLAIYSSCKADDGCKCNGWKNPNLPQTPQRLEGPQPLANLNDPCRSCLVRTFWGHMLFFYLCRTHPRRSSTDYSGLWWTSVCT</sequence>
<dbReference type="AlphaFoldDB" id="A0A0K8RAL2"/>
<evidence type="ECO:0000259" key="2">
    <source>
        <dbReference type="Pfam" id="PF06466"/>
    </source>
</evidence>